<organism evidence="2 3">
    <name type="scientific">Lentzea flaviverrucosa</name>
    <dbReference type="NCBI Taxonomy" id="200379"/>
    <lineage>
        <taxon>Bacteria</taxon>
        <taxon>Bacillati</taxon>
        <taxon>Actinomycetota</taxon>
        <taxon>Actinomycetes</taxon>
        <taxon>Pseudonocardiales</taxon>
        <taxon>Pseudonocardiaceae</taxon>
        <taxon>Lentzea</taxon>
    </lineage>
</organism>
<sequence length="1184" mass="132038">MIDALPADLGNRLLLCQVELGLRLLERLDASVPVTGAWTLFSGYPFARARGLAEGPDSEWMLNCARHRLWPLRRRRFWTMALHTYATVPQRFRAYRIDVDSGHAKRIEPTVLPHRFDVYDDALTSLPGFSTVKPVWAKPGTYRLFDRRRLTSVHVPGELCSDDVPVGHDLATPTTTNGSPVDIPLCELATVARWMDEKEEELGLGSGSWVKRLAALRLDRRTPGGDDFRAHDVLRLDRLLHLVGMVGAGKSTLMTLVAVWAVRQGMHITLVVGDVAEQLRLTTLFRDLLGEHTAAPILGNTTREQHAQRLHRRLAARGAPSLFDHHDEPAFDELGTACPLDGLRDSRPALPLRFIDAPCNALYGEKPAPSLATSGAELPYSRRHRRLSPQEEDQDEDLGPVRCCPLWNRCPRHQPSRTAVDAPIWIANPASLVQSPVPKQLNPESLRQLELACLRSDIVIVDEADRVMMNLDTMFAPSATLVSKGPESWLDQLHTHKIHELAREGRLQLSEPDVVRWEAALTVVSGATNRIYQMLISDADLRHWVDIDNFSSLSLQGKLLAEWYPAPETSTQDTVACEEEVYEYDDPGDLDDPDVRMPECAPWDERRAEVRALLDRFADDPLGDHGPYGDDAEKLVAAIHDLLNTYNQRGTRRRVHTVLELLLEGSPVARDADWSDRAAKRLEFSLLVAALEQRLDRLTYLWPQVEASLRLDPVNNELVRRPPLDYAPLVPESPMGNVLGFQYLPDERASAADPQGRVTGTLRFFRCAGVGRELLLSLPDIGGDRALSRSGPHVLLMSGTSWAGTSTRAHVLAPVGAVLKPAEEALDAVRKTVFSTCFLYDRHHKPISLSGQDPSTRPAVLREMIDKLARRKPSGEQAPLESELGRVRDPDRRRALLLVGSYREARAAAEQLNDMSRWAGRVRLLIADDAELEHALSGAVSEPAPLVGTLRRGDVESLADDDEAEVLVAPLMAVERGHNILNNKRQAAFGTVLFLARPHPRPDDLSLSIFAINDWVTRLVRGRRAPDSRTRSAFDDLVTGASDLDHAGRVFRREARAEWGRLLARRYSYSALTTAERRSFAWDQLVTIWQVIGRLVRGGVPARVVFVDAKFAPRAAAAMAPVPARSRRADTARSSLLVNLREILAPYFDSSADRTEFADPADAVLVRMLYQPLYDALCGMKELR</sequence>
<evidence type="ECO:0000313" key="2">
    <source>
        <dbReference type="EMBL" id="SES36626.1"/>
    </source>
</evidence>
<dbReference type="Pfam" id="PF18155">
    <property type="entry name" value="pPIWI_RE_Z"/>
    <property type="match status" value="1"/>
</dbReference>
<protein>
    <recommendedName>
        <fullName evidence="1">pPIWI-RE three-gene island domain-containing protein</fullName>
    </recommendedName>
</protein>
<dbReference type="EMBL" id="FOFT01000012">
    <property type="protein sequence ID" value="SES36626.1"/>
    <property type="molecule type" value="Genomic_DNA"/>
</dbReference>
<keyword evidence="3" id="KW-1185">Reference proteome</keyword>
<reference evidence="3" key="1">
    <citation type="submission" date="2016-10" db="EMBL/GenBank/DDBJ databases">
        <authorList>
            <person name="Varghese N."/>
            <person name="Submissions S."/>
        </authorList>
    </citation>
    <scope>NUCLEOTIDE SEQUENCE [LARGE SCALE GENOMIC DNA]</scope>
    <source>
        <strain evidence="3">CGMCC 4.578</strain>
    </source>
</reference>
<accession>A0A1H9WRR2</accession>
<evidence type="ECO:0000313" key="3">
    <source>
        <dbReference type="Proteomes" id="UP000199028"/>
    </source>
</evidence>
<proteinExistence type="predicted"/>
<dbReference type="InterPro" id="IPR027417">
    <property type="entry name" value="P-loop_NTPase"/>
</dbReference>
<dbReference type="InterPro" id="IPR055254">
    <property type="entry name" value="pPIWI_RE_Z"/>
</dbReference>
<feature type="domain" description="pPIWI-RE three-gene island" evidence="1">
    <location>
        <begin position="14"/>
        <end position="170"/>
    </location>
</feature>
<name>A0A1H9WRR2_9PSEU</name>
<dbReference type="RefSeq" id="WP_170176458.1">
    <property type="nucleotide sequence ID" value="NZ_FOFT01000012.1"/>
</dbReference>
<dbReference type="SUPFAM" id="SSF52540">
    <property type="entry name" value="P-loop containing nucleoside triphosphate hydrolases"/>
    <property type="match status" value="1"/>
</dbReference>
<gene>
    <name evidence="2" type="ORF">SAMN05216195_112170</name>
</gene>
<evidence type="ECO:0000259" key="1">
    <source>
        <dbReference type="Pfam" id="PF18155"/>
    </source>
</evidence>
<dbReference type="Proteomes" id="UP000199028">
    <property type="component" value="Unassembled WGS sequence"/>
</dbReference>
<dbReference type="AlphaFoldDB" id="A0A1H9WRR2"/>